<comment type="caution">
    <text evidence="1">The sequence shown here is derived from an EMBL/GenBank/DDBJ whole genome shotgun (WGS) entry which is preliminary data.</text>
</comment>
<dbReference type="Proteomes" id="UP000663828">
    <property type="component" value="Unassembled WGS sequence"/>
</dbReference>
<dbReference type="EMBL" id="CAJNOR010004214">
    <property type="protein sequence ID" value="CAF1484643.1"/>
    <property type="molecule type" value="Genomic_DNA"/>
</dbReference>
<gene>
    <name evidence="1" type="ORF">XAT740_LOCUS38731</name>
</gene>
<reference evidence="1" key="1">
    <citation type="submission" date="2021-02" db="EMBL/GenBank/DDBJ databases">
        <authorList>
            <person name="Nowell W R."/>
        </authorList>
    </citation>
    <scope>NUCLEOTIDE SEQUENCE</scope>
</reference>
<sequence length="191" mass="20125">MLGIGYTSGAPVAPLSTGFGLHSDTQNMTSITTTATNQSSTNYTYEVIQVVPDTNGTYTFASTSSSNLQFYGYLYNGSFIPSTPLTILIARSDSLTGTLQFSLTSTLVEDSEYLLVVTTSNQTAMGLFNIIASGPALVAFTRRSVAASSDVDGVLIFAYTSQATMTFFTVPTAGSALLIKFVLYTTTAVVG</sequence>
<accession>A0A815S7Z9</accession>
<dbReference type="AlphaFoldDB" id="A0A815S7Z9"/>
<evidence type="ECO:0000313" key="2">
    <source>
        <dbReference type="Proteomes" id="UP000663828"/>
    </source>
</evidence>
<keyword evidence="2" id="KW-1185">Reference proteome</keyword>
<name>A0A815S7Z9_ADIRI</name>
<proteinExistence type="predicted"/>
<organism evidence="1 2">
    <name type="scientific">Adineta ricciae</name>
    <name type="common">Rotifer</name>
    <dbReference type="NCBI Taxonomy" id="249248"/>
    <lineage>
        <taxon>Eukaryota</taxon>
        <taxon>Metazoa</taxon>
        <taxon>Spiralia</taxon>
        <taxon>Gnathifera</taxon>
        <taxon>Rotifera</taxon>
        <taxon>Eurotatoria</taxon>
        <taxon>Bdelloidea</taxon>
        <taxon>Adinetida</taxon>
        <taxon>Adinetidae</taxon>
        <taxon>Adineta</taxon>
    </lineage>
</organism>
<evidence type="ECO:0000313" key="1">
    <source>
        <dbReference type="EMBL" id="CAF1484643.1"/>
    </source>
</evidence>
<protein>
    <submittedName>
        <fullName evidence="1">Uncharacterized protein</fullName>
    </submittedName>
</protein>